<protein>
    <submittedName>
        <fullName evidence="1">Uncharacterized protein</fullName>
    </submittedName>
</protein>
<reference evidence="1 2" key="1">
    <citation type="submission" date="2023-07" db="EMBL/GenBank/DDBJ databases">
        <title>Genomic Encyclopedia of Type Strains, Phase IV (KMG-IV): sequencing the most valuable type-strain genomes for metagenomic binning, comparative biology and taxonomic classification.</title>
        <authorList>
            <person name="Goeker M."/>
        </authorList>
    </citation>
    <scope>NUCLEOTIDE SEQUENCE [LARGE SCALE GENOMIC DNA]</scope>
    <source>
        <strain evidence="1 2">DSM 17723</strain>
    </source>
</reference>
<gene>
    <name evidence="1" type="ORF">J2S02_004404</name>
</gene>
<accession>A0ABT9Z702</accession>
<dbReference type="RefSeq" id="WP_170944421.1">
    <property type="nucleotide sequence ID" value="NZ_JAUSTZ010000013.1"/>
</dbReference>
<evidence type="ECO:0000313" key="2">
    <source>
        <dbReference type="Proteomes" id="UP001232245"/>
    </source>
</evidence>
<name>A0ABT9Z702_9BACI</name>
<comment type="caution">
    <text evidence="1">The sequence shown here is derived from an EMBL/GenBank/DDBJ whole genome shotgun (WGS) entry which is preliminary data.</text>
</comment>
<dbReference type="Proteomes" id="UP001232245">
    <property type="component" value="Unassembled WGS sequence"/>
</dbReference>
<sequence length="48" mass="5916">MDKNNNEKCNEEMDYLNHFLNEQITRICVKEEEERVKAEMMEEEPPKR</sequence>
<evidence type="ECO:0000313" key="1">
    <source>
        <dbReference type="EMBL" id="MDQ0228040.1"/>
    </source>
</evidence>
<dbReference type="EMBL" id="JAUSTZ010000013">
    <property type="protein sequence ID" value="MDQ0228040.1"/>
    <property type="molecule type" value="Genomic_DNA"/>
</dbReference>
<proteinExistence type="predicted"/>
<keyword evidence="2" id="KW-1185">Reference proteome</keyword>
<organism evidence="1 2">
    <name type="scientific">Metabacillus niabensis</name>
    <dbReference type="NCBI Taxonomy" id="324854"/>
    <lineage>
        <taxon>Bacteria</taxon>
        <taxon>Bacillati</taxon>
        <taxon>Bacillota</taxon>
        <taxon>Bacilli</taxon>
        <taxon>Bacillales</taxon>
        <taxon>Bacillaceae</taxon>
        <taxon>Metabacillus</taxon>
    </lineage>
</organism>